<organism evidence="1 2">
    <name type="scientific">Aristolochia fimbriata</name>
    <name type="common">White veined hardy Dutchman's pipe vine</name>
    <dbReference type="NCBI Taxonomy" id="158543"/>
    <lineage>
        <taxon>Eukaryota</taxon>
        <taxon>Viridiplantae</taxon>
        <taxon>Streptophyta</taxon>
        <taxon>Embryophyta</taxon>
        <taxon>Tracheophyta</taxon>
        <taxon>Spermatophyta</taxon>
        <taxon>Magnoliopsida</taxon>
        <taxon>Magnoliidae</taxon>
        <taxon>Piperales</taxon>
        <taxon>Aristolochiaceae</taxon>
        <taxon>Aristolochia</taxon>
    </lineage>
</organism>
<evidence type="ECO:0000313" key="2">
    <source>
        <dbReference type="Proteomes" id="UP000825729"/>
    </source>
</evidence>
<name>A0AAV7FHL6_ARIFI</name>
<dbReference type="EMBL" id="JAINDJ010000002">
    <property type="protein sequence ID" value="KAG9459438.1"/>
    <property type="molecule type" value="Genomic_DNA"/>
</dbReference>
<accession>A0AAV7FHL6</accession>
<protein>
    <submittedName>
        <fullName evidence="1">Uncharacterized protein</fullName>
    </submittedName>
</protein>
<evidence type="ECO:0000313" key="1">
    <source>
        <dbReference type="EMBL" id="KAG9459438.1"/>
    </source>
</evidence>
<comment type="caution">
    <text evidence="1">The sequence shown here is derived from an EMBL/GenBank/DDBJ whole genome shotgun (WGS) entry which is preliminary data.</text>
</comment>
<reference evidence="1 2" key="1">
    <citation type="submission" date="2021-07" db="EMBL/GenBank/DDBJ databases">
        <title>The Aristolochia fimbriata genome: insights into angiosperm evolution, floral development and chemical biosynthesis.</title>
        <authorList>
            <person name="Jiao Y."/>
        </authorList>
    </citation>
    <scope>NUCLEOTIDE SEQUENCE [LARGE SCALE GENOMIC DNA]</scope>
    <source>
        <strain evidence="1">IBCAS-2021</strain>
        <tissue evidence="1">Leaf</tissue>
    </source>
</reference>
<gene>
    <name evidence="1" type="ORF">H6P81_003946</name>
</gene>
<dbReference type="AlphaFoldDB" id="A0AAV7FHL6"/>
<proteinExistence type="predicted"/>
<dbReference type="Proteomes" id="UP000825729">
    <property type="component" value="Unassembled WGS sequence"/>
</dbReference>
<keyword evidence="2" id="KW-1185">Reference proteome</keyword>
<sequence length="95" mass="10626">MASQSDHHLAKIGKEGFDLVDELRWKKIRNGSSASTKSTAPRQAHVHKVVHTPSTEAVVEPPITAGVHVFPVRRFVHVSYYSSQETVSHSYVVRH</sequence>